<feature type="binding site" evidence="4">
    <location>
        <position position="202"/>
    </location>
    <ligand>
        <name>Fe cation</name>
        <dbReference type="ChEBI" id="CHEBI:24875"/>
        <label>2</label>
    </ligand>
</feature>
<dbReference type="InterPro" id="IPR000358">
    <property type="entry name" value="RNR_small_fam"/>
</dbReference>
<keyword evidence="2" id="KW-0215">Deoxyribonucleotide synthesis</keyword>
<organism evidence="5 6">
    <name type="scientific">Teichococcus oryzae</name>
    <dbReference type="NCBI Taxonomy" id="1608942"/>
    <lineage>
        <taxon>Bacteria</taxon>
        <taxon>Pseudomonadati</taxon>
        <taxon>Pseudomonadota</taxon>
        <taxon>Alphaproteobacteria</taxon>
        <taxon>Acetobacterales</taxon>
        <taxon>Roseomonadaceae</taxon>
        <taxon>Roseomonas</taxon>
    </lineage>
</organism>
<dbReference type="EMBL" id="VUKA01000001">
    <property type="protein sequence ID" value="KAA2214678.1"/>
    <property type="molecule type" value="Genomic_DNA"/>
</dbReference>
<evidence type="ECO:0000313" key="6">
    <source>
        <dbReference type="Proteomes" id="UP000322110"/>
    </source>
</evidence>
<evidence type="ECO:0000256" key="4">
    <source>
        <dbReference type="PIRSR" id="PIRSR000355-2"/>
    </source>
</evidence>
<dbReference type="InterPro" id="IPR033909">
    <property type="entry name" value="RNR_small"/>
</dbReference>
<dbReference type="PANTHER" id="PTHR23409">
    <property type="entry name" value="RIBONUCLEOSIDE-DIPHOSPHATE REDUCTASE SMALL CHAIN"/>
    <property type="match status" value="1"/>
</dbReference>
<dbReference type="Proteomes" id="UP000322110">
    <property type="component" value="Unassembled WGS sequence"/>
</dbReference>
<evidence type="ECO:0000256" key="3">
    <source>
        <dbReference type="PIRSR" id="PIRSR000355-1"/>
    </source>
</evidence>
<reference evidence="5 6" key="1">
    <citation type="journal article" date="2015" name="Int. J. Syst. Evol. Microbiol.">
        <title>Roseomonas oryzae sp. nov., isolated from paddy rhizosphere soil.</title>
        <authorList>
            <person name="Ramaprasad E.V."/>
            <person name="Sasikala Ch."/>
            <person name="Ramana Ch.V."/>
        </authorList>
    </citation>
    <scope>NUCLEOTIDE SEQUENCE [LARGE SCALE GENOMIC DNA]</scope>
    <source>
        <strain evidence="5 6">KCTC 42542</strain>
    </source>
</reference>
<comment type="cofactor">
    <cofactor evidence="2 4">
        <name>Fe cation</name>
        <dbReference type="ChEBI" id="CHEBI:24875"/>
    </cofactor>
    <text evidence="2 4">Binds 2 iron ions per subunit.</text>
</comment>
<evidence type="ECO:0000313" key="5">
    <source>
        <dbReference type="EMBL" id="KAA2214678.1"/>
    </source>
</evidence>
<protein>
    <recommendedName>
        <fullName evidence="2">Ribonucleoside-diphosphate reductase subunit beta</fullName>
        <ecNumber evidence="2">1.17.4.1</ecNumber>
    </recommendedName>
</protein>
<sequence length="347" mass="40587">MSDQPEKMDLLTADPVYKPFRYPWAYDAWLTQQRVHWLPEEVPMADDVKDWQKNLTDVERNLITQIFRFFTQADVEVNSAYMKHYSQVFKPTEVLMMLSSFSNIETIHIAAYSHLLDTIGMPETEYQAFLKYKEMKDKYDYMQSFTTENKTEIAKTLAAFGAFTEGLQLFASFAILLNFPRFNKMKGMGQIVTWSVRDETLHCLSVIRLFRTFIQENPEIWTEQFRRDLTEICTTIVEHEDAFIDLAFELGGVQGMTPEDIKQYIRFIADRRLQQLGLEPHYGIEKNPLPWLDEILNAVEHMNFFEGRATEYSKASTQGTWEEAWASSIGENWTADQSESFNGPMKI</sequence>
<keyword evidence="2 5" id="KW-0560">Oxidoreductase</keyword>
<feature type="binding site" evidence="4">
    <location>
        <position position="165"/>
    </location>
    <ligand>
        <name>Fe cation</name>
        <dbReference type="ChEBI" id="CHEBI:24875"/>
        <label>2</label>
    </ligand>
</feature>
<feature type="binding site" evidence="4">
    <location>
        <position position="108"/>
    </location>
    <ligand>
        <name>Fe cation</name>
        <dbReference type="ChEBI" id="CHEBI:24875"/>
        <label>1</label>
    </ligand>
</feature>
<dbReference type="EC" id="1.17.4.1" evidence="2"/>
<dbReference type="PANTHER" id="PTHR23409:SF18">
    <property type="entry name" value="RIBONUCLEOSIDE-DIPHOSPHATE REDUCTASE SUBUNIT M2"/>
    <property type="match status" value="1"/>
</dbReference>
<dbReference type="RefSeq" id="WP_149810633.1">
    <property type="nucleotide sequence ID" value="NZ_VUKA01000001.1"/>
</dbReference>
<dbReference type="OrthoDB" id="9766544at2"/>
<comment type="function">
    <text evidence="2">Provides the precursors necessary for DNA synthesis. Catalyzes the biosynthesis of deoxyribonucleotides from the corresponding ribonucleotides.</text>
</comment>
<keyword evidence="2 4" id="KW-0408">Iron</keyword>
<proteinExistence type="inferred from homology"/>
<feature type="binding site" evidence="4">
    <location>
        <position position="105"/>
    </location>
    <ligand>
        <name>Fe cation</name>
        <dbReference type="ChEBI" id="CHEBI:24875"/>
        <label>2</label>
    </ligand>
</feature>
<dbReference type="Pfam" id="PF00268">
    <property type="entry name" value="Ribonuc_red_sm"/>
    <property type="match status" value="1"/>
</dbReference>
<dbReference type="SUPFAM" id="SSF47240">
    <property type="entry name" value="Ferritin-like"/>
    <property type="match status" value="1"/>
</dbReference>
<accession>A0A5B2TL71</accession>
<dbReference type="NCBIfam" id="NF007186">
    <property type="entry name" value="PRK09614.1-5"/>
    <property type="match status" value="1"/>
</dbReference>
<evidence type="ECO:0000256" key="2">
    <source>
        <dbReference type="PIRNR" id="PIRNR000355"/>
    </source>
</evidence>
<dbReference type="AlphaFoldDB" id="A0A5B2TL71"/>
<dbReference type="CDD" id="cd01049">
    <property type="entry name" value="RNRR2"/>
    <property type="match status" value="1"/>
</dbReference>
<evidence type="ECO:0000256" key="1">
    <source>
        <dbReference type="ARBA" id="ARBA00009303"/>
    </source>
</evidence>
<dbReference type="InterPro" id="IPR009078">
    <property type="entry name" value="Ferritin-like_SF"/>
</dbReference>
<keyword evidence="2 4" id="KW-0479">Metal-binding</keyword>
<feature type="binding site" evidence="4">
    <location>
        <position position="199"/>
    </location>
    <ligand>
        <name>Fe cation</name>
        <dbReference type="ChEBI" id="CHEBI:24875"/>
        <label>2</label>
    </ligand>
</feature>
<feature type="binding site" evidence="4">
    <location>
        <position position="105"/>
    </location>
    <ligand>
        <name>Fe cation</name>
        <dbReference type="ChEBI" id="CHEBI:24875"/>
        <label>1</label>
    </ligand>
</feature>
<keyword evidence="6" id="KW-1185">Reference proteome</keyword>
<feature type="binding site" evidence="4">
    <location>
        <position position="74"/>
    </location>
    <ligand>
        <name>Fe cation</name>
        <dbReference type="ChEBI" id="CHEBI:24875"/>
        <label>1</label>
    </ligand>
</feature>
<dbReference type="Gene3D" id="1.10.620.20">
    <property type="entry name" value="Ribonucleotide Reductase, subunit A"/>
    <property type="match status" value="1"/>
</dbReference>
<gene>
    <name evidence="5" type="ORF">F0Q34_02980</name>
</gene>
<comment type="catalytic activity">
    <reaction evidence="2">
        <text>a 2'-deoxyribonucleoside 5'-diphosphate + [thioredoxin]-disulfide + H2O = a ribonucleoside 5'-diphosphate + [thioredoxin]-dithiol</text>
        <dbReference type="Rhea" id="RHEA:23252"/>
        <dbReference type="Rhea" id="RHEA-COMP:10698"/>
        <dbReference type="Rhea" id="RHEA-COMP:10700"/>
        <dbReference type="ChEBI" id="CHEBI:15377"/>
        <dbReference type="ChEBI" id="CHEBI:29950"/>
        <dbReference type="ChEBI" id="CHEBI:50058"/>
        <dbReference type="ChEBI" id="CHEBI:57930"/>
        <dbReference type="ChEBI" id="CHEBI:73316"/>
        <dbReference type="EC" id="1.17.4.1"/>
    </reaction>
</comment>
<comment type="caution">
    <text evidence="5">The sequence shown here is derived from an EMBL/GenBank/DDBJ whole genome shotgun (WGS) entry which is preliminary data.</text>
</comment>
<dbReference type="UniPathway" id="UPA00326"/>
<comment type="similarity">
    <text evidence="1 2">Belongs to the ribonucleoside diphosphate reductase small chain family.</text>
</comment>
<dbReference type="InterPro" id="IPR012348">
    <property type="entry name" value="RNR-like"/>
</dbReference>
<feature type="active site" evidence="3">
    <location>
        <position position="112"/>
    </location>
</feature>
<name>A0A5B2TL71_9PROT</name>
<dbReference type="GO" id="GO:0009263">
    <property type="term" value="P:deoxyribonucleotide biosynthetic process"/>
    <property type="evidence" value="ECO:0007669"/>
    <property type="project" value="UniProtKB-KW"/>
</dbReference>
<dbReference type="GO" id="GO:0046872">
    <property type="term" value="F:metal ion binding"/>
    <property type="evidence" value="ECO:0007669"/>
    <property type="project" value="UniProtKB-KW"/>
</dbReference>
<dbReference type="GO" id="GO:0004748">
    <property type="term" value="F:ribonucleoside-diphosphate reductase activity, thioredoxin disulfide as acceptor"/>
    <property type="evidence" value="ECO:0007669"/>
    <property type="project" value="UniProtKB-EC"/>
</dbReference>
<dbReference type="PIRSF" id="PIRSF000355">
    <property type="entry name" value="NrdB"/>
    <property type="match status" value="1"/>
</dbReference>